<comment type="subcellular location">
    <subcellularLocation>
        <location evidence="1 7">Cell membrane</location>
        <topology evidence="1 7">Multi-pass membrane protein</topology>
    </subcellularLocation>
</comment>
<dbReference type="SUPFAM" id="SSF161098">
    <property type="entry name" value="MetI-like"/>
    <property type="match status" value="1"/>
</dbReference>
<feature type="transmembrane region" description="Helical" evidence="7">
    <location>
        <begin position="181"/>
        <end position="202"/>
    </location>
</feature>
<name>A0ABV6J348_9BACL</name>
<feature type="transmembrane region" description="Helical" evidence="7">
    <location>
        <begin position="245"/>
        <end position="266"/>
    </location>
</feature>
<evidence type="ECO:0000313" key="10">
    <source>
        <dbReference type="Proteomes" id="UP001589818"/>
    </source>
</evidence>
<sequence>MTQHLATRFTLYGVLLALALVFSFPLYWMAANSLQPLFTGMTWFPERPTLANYRLAFTLQPYWMFFRNSCLLALISVGIPIITSFFSAFAFARLKARFKGVLFMVILATMMIPPTVTQIPQLVLFKQYGLLGTYWPWIISGLGGSPFIIFLYRQFFMNVPRELDEAARIDGCSTFAIIWRIYMPISIPVVATAAIMSFNASWGGDYLAPFMFLQERQYPLSTQLMQVGYILPSSPNVDLFQVKQAALLVFVLPILVVFLFGQRFLISGIMTGSIKS</sequence>
<evidence type="ECO:0000256" key="6">
    <source>
        <dbReference type="ARBA" id="ARBA00023136"/>
    </source>
</evidence>
<dbReference type="Gene3D" id="1.10.3720.10">
    <property type="entry name" value="MetI-like"/>
    <property type="match status" value="1"/>
</dbReference>
<evidence type="ECO:0000259" key="8">
    <source>
        <dbReference type="PROSITE" id="PS50928"/>
    </source>
</evidence>
<dbReference type="InterPro" id="IPR000515">
    <property type="entry name" value="MetI-like"/>
</dbReference>
<dbReference type="PANTHER" id="PTHR43744">
    <property type="entry name" value="ABC TRANSPORTER PERMEASE PROTEIN MG189-RELATED-RELATED"/>
    <property type="match status" value="1"/>
</dbReference>
<comment type="similarity">
    <text evidence="7">Belongs to the binding-protein-dependent transport system permease family.</text>
</comment>
<feature type="domain" description="ABC transmembrane type-1" evidence="8">
    <location>
        <begin position="66"/>
        <end position="261"/>
    </location>
</feature>
<dbReference type="CDD" id="cd06261">
    <property type="entry name" value="TM_PBP2"/>
    <property type="match status" value="1"/>
</dbReference>
<keyword evidence="10" id="KW-1185">Reference proteome</keyword>
<comment type="caution">
    <text evidence="9">The sequence shown here is derived from an EMBL/GenBank/DDBJ whole genome shotgun (WGS) entry which is preliminary data.</text>
</comment>
<evidence type="ECO:0000256" key="7">
    <source>
        <dbReference type="RuleBase" id="RU363032"/>
    </source>
</evidence>
<dbReference type="Proteomes" id="UP001589818">
    <property type="component" value="Unassembled WGS sequence"/>
</dbReference>
<organism evidence="9 10">
    <name type="scientific">Paenibacillus mendelii</name>
    <dbReference type="NCBI Taxonomy" id="206163"/>
    <lineage>
        <taxon>Bacteria</taxon>
        <taxon>Bacillati</taxon>
        <taxon>Bacillota</taxon>
        <taxon>Bacilli</taxon>
        <taxon>Bacillales</taxon>
        <taxon>Paenibacillaceae</taxon>
        <taxon>Paenibacillus</taxon>
    </lineage>
</organism>
<protein>
    <submittedName>
        <fullName evidence="9">Carbohydrate ABC transporter permease</fullName>
    </submittedName>
</protein>
<keyword evidence="3" id="KW-1003">Cell membrane</keyword>
<keyword evidence="6 7" id="KW-0472">Membrane</keyword>
<reference evidence="9 10" key="1">
    <citation type="submission" date="2024-09" db="EMBL/GenBank/DDBJ databases">
        <authorList>
            <person name="Sun Q."/>
            <person name="Mori K."/>
        </authorList>
    </citation>
    <scope>NUCLEOTIDE SEQUENCE [LARGE SCALE GENOMIC DNA]</scope>
    <source>
        <strain evidence="9 10">CCM 4839</strain>
    </source>
</reference>
<dbReference type="InterPro" id="IPR035906">
    <property type="entry name" value="MetI-like_sf"/>
</dbReference>
<dbReference type="PANTHER" id="PTHR43744:SF8">
    <property type="entry name" value="SN-GLYCEROL-3-PHOSPHATE TRANSPORT SYSTEM PERMEASE PROTEIN UGPE"/>
    <property type="match status" value="1"/>
</dbReference>
<evidence type="ECO:0000256" key="1">
    <source>
        <dbReference type="ARBA" id="ARBA00004651"/>
    </source>
</evidence>
<keyword evidence="2 7" id="KW-0813">Transport</keyword>
<evidence type="ECO:0000313" key="9">
    <source>
        <dbReference type="EMBL" id="MFC0389962.1"/>
    </source>
</evidence>
<dbReference type="PROSITE" id="PS50928">
    <property type="entry name" value="ABC_TM1"/>
    <property type="match status" value="1"/>
</dbReference>
<feature type="transmembrane region" description="Helical" evidence="7">
    <location>
        <begin position="71"/>
        <end position="94"/>
    </location>
</feature>
<feature type="transmembrane region" description="Helical" evidence="7">
    <location>
        <begin position="101"/>
        <end position="122"/>
    </location>
</feature>
<keyword evidence="5 7" id="KW-1133">Transmembrane helix</keyword>
<evidence type="ECO:0000256" key="2">
    <source>
        <dbReference type="ARBA" id="ARBA00022448"/>
    </source>
</evidence>
<dbReference type="RefSeq" id="WP_204822187.1">
    <property type="nucleotide sequence ID" value="NZ_JANHOF010000005.1"/>
</dbReference>
<feature type="transmembrane region" description="Helical" evidence="7">
    <location>
        <begin position="134"/>
        <end position="152"/>
    </location>
</feature>
<evidence type="ECO:0000256" key="5">
    <source>
        <dbReference type="ARBA" id="ARBA00022989"/>
    </source>
</evidence>
<dbReference type="EMBL" id="JBHLVF010000005">
    <property type="protein sequence ID" value="MFC0389962.1"/>
    <property type="molecule type" value="Genomic_DNA"/>
</dbReference>
<keyword evidence="4 7" id="KW-0812">Transmembrane</keyword>
<feature type="transmembrane region" description="Helical" evidence="7">
    <location>
        <begin position="9"/>
        <end position="30"/>
    </location>
</feature>
<accession>A0ABV6J348</accession>
<proteinExistence type="inferred from homology"/>
<evidence type="ECO:0000256" key="3">
    <source>
        <dbReference type="ARBA" id="ARBA00022475"/>
    </source>
</evidence>
<dbReference type="Pfam" id="PF00528">
    <property type="entry name" value="BPD_transp_1"/>
    <property type="match status" value="1"/>
</dbReference>
<gene>
    <name evidence="9" type="ORF">ACFFJ8_01090</name>
</gene>
<evidence type="ECO:0000256" key="4">
    <source>
        <dbReference type="ARBA" id="ARBA00022692"/>
    </source>
</evidence>